<evidence type="ECO:0000313" key="2">
    <source>
        <dbReference type="Proteomes" id="UP000214720"/>
    </source>
</evidence>
<accession>A0A226X100</accession>
<reference evidence="2" key="1">
    <citation type="submission" date="2017-01" db="EMBL/GenBank/DDBJ databases">
        <title>Genome Analysis of Deinococcus marmoris KOPRI26562.</title>
        <authorList>
            <person name="Kim J.H."/>
            <person name="Oh H.-M."/>
        </authorList>
    </citation>
    <scope>NUCLEOTIDE SEQUENCE [LARGE SCALE GENOMIC DNA]</scope>
    <source>
        <strain evidence="2">PAMC 26633</strain>
    </source>
</reference>
<comment type="caution">
    <text evidence="1">The sequence shown here is derived from an EMBL/GenBank/DDBJ whole genome shotgun (WGS) entry which is preliminary data.</text>
</comment>
<dbReference type="AlphaFoldDB" id="A0A226X100"/>
<dbReference type="EMBL" id="MTHB01000110">
    <property type="protein sequence ID" value="OXC77033.1"/>
    <property type="molecule type" value="Genomic_DNA"/>
</dbReference>
<protein>
    <submittedName>
        <fullName evidence="1">Uncharacterized protein</fullName>
    </submittedName>
</protein>
<sequence>MSAAEHATQMQRVVWDTHRLNANVLLQGVPSASMHRYHAFFGASGA</sequence>
<evidence type="ECO:0000313" key="1">
    <source>
        <dbReference type="EMBL" id="OXC77033.1"/>
    </source>
</evidence>
<gene>
    <name evidence="1" type="ORF">BSU04_18650</name>
</gene>
<proteinExistence type="predicted"/>
<dbReference type="Proteomes" id="UP000214720">
    <property type="component" value="Unassembled WGS sequence"/>
</dbReference>
<name>A0A226X100_CABSO</name>
<organism evidence="1 2">
    <name type="scientific">Caballeronia sordidicola</name>
    <name type="common">Burkholderia sordidicola</name>
    <dbReference type="NCBI Taxonomy" id="196367"/>
    <lineage>
        <taxon>Bacteria</taxon>
        <taxon>Pseudomonadati</taxon>
        <taxon>Pseudomonadota</taxon>
        <taxon>Betaproteobacteria</taxon>
        <taxon>Burkholderiales</taxon>
        <taxon>Burkholderiaceae</taxon>
        <taxon>Caballeronia</taxon>
    </lineage>
</organism>